<dbReference type="Gene3D" id="2.170.150.70">
    <property type="match status" value="1"/>
</dbReference>
<evidence type="ECO:0000313" key="2">
    <source>
        <dbReference type="EMBL" id="WOJ97238.1"/>
    </source>
</evidence>
<dbReference type="RefSeq" id="WP_407327965.1">
    <property type="nucleotide sequence ID" value="NZ_CP136865.1"/>
</dbReference>
<protein>
    <recommendedName>
        <fullName evidence="1">CENP-V/GFA domain-containing protein</fullName>
    </recommendedName>
</protein>
<sequence length="147" mass="16359">MTSQNIAEGFCSCGRWQLRIMLEKPLCDLTPRRCDCEYCRSHAVGHESDSDALVSDPGMKIALAGEALTIDQNGDRLAQFYRCHHCNDLLAVGRRIDGVLRGAVNARLLGSMSQFGEATQVQPRLLTSDEKQQRWATLWGVLHGVKD</sequence>
<reference evidence="2 3" key="1">
    <citation type="submission" date="2023-10" db="EMBL/GenBank/DDBJ databases">
        <title>Two novel species belonging to the OM43/NOR5 clade.</title>
        <authorList>
            <person name="Park M."/>
        </authorList>
    </citation>
    <scope>NUCLEOTIDE SEQUENCE [LARGE SCALE GENOMIC DNA]</scope>
    <source>
        <strain evidence="2 3">IMCC45268</strain>
    </source>
</reference>
<evidence type="ECO:0000313" key="3">
    <source>
        <dbReference type="Proteomes" id="UP001626549"/>
    </source>
</evidence>
<proteinExistence type="predicted"/>
<dbReference type="InterPro" id="IPR006913">
    <property type="entry name" value="CENP-V/GFA"/>
</dbReference>
<dbReference type="PROSITE" id="PS51891">
    <property type="entry name" value="CENP_V_GFA"/>
    <property type="match status" value="1"/>
</dbReference>
<keyword evidence="3" id="KW-1185">Reference proteome</keyword>
<organism evidence="2 3">
    <name type="scientific">Congregibacter brevis</name>
    <dbReference type="NCBI Taxonomy" id="3081201"/>
    <lineage>
        <taxon>Bacteria</taxon>
        <taxon>Pseudomonadati</taxon>
        <taxon>Pseudomonadota</taxon>
        <taxon>Gammaproteobacteria</taxon>
        <taxon>Cellvibrionales</taxon>
        <taxon>Halieaceae</taxon>
        <taxon>Congregibacter</taxon>
    </lineage>
</organism>
<evidence type="ECO:0000259" key="1">
    <source>
        <dbReference type="PROSITE" id="PS51891"/>
    </source>
</evidence>
<accession>A0ABZ0IEX2</accession>
<name>A0ABZ0IEX2_9GAMM</name>
<dbReference type="Proteomes" id="UP001626549">
    <property type="component" value="Chromosome"/>
</dbReference>
<dbReference type="EMBL" id="CP136865">
    <property type="protein sequence ID" value="WOJ97238.1"/>
    <property type="molecule type" value="Genomic_DNA"/>
</dbReference>
<gene>
    <name evidence="2" type="ORF">R0137_01365</name>
</gene>
<feature type="domain" description="CENP-V/GFA" evidence="1">
    <location>
        <begin position="7"/>
        <end position="136"/>
    </location>
</feature>